<keyword evidence="6" id="KW-1185">Reference proteome</keyword>
<dbReference type="InterPro" id="IPR011862">
    <property type="entry name" value="Phos-bd"/>
</dbReference>
<dbReference type="SUPFAM" id="SSF53850">
    <property type="entry name" value="Periplasmic binding protein-like II"/>
    <property type="match status" value="1"/>
</dbReference>
<dbReference type="Proteomes" id="UP001430377">
    <property type="component" value="Unassembled WGS sequence"/>
</dbReference>
<sequence length="338" mass="36038">MTDSPNRGVSRRSFLASTGAVGALALAGCTEGPSSGGSGDGGGSSGDSGSSGLSGEINITGSSTVYPVATAVANRFQQEHSGIDISVSSTGSGGGFSNHFCVGNSDFNNASRPITEEEKQLCSDNDIEYHEVNVATDALTVIVNDENDWVDCMTPEQLRQIWRADGASNWSDVKSEWPDEPISRFGAADTSGTFDYFKEAILGEEANHTSNYEATEQDNLILQGVQSDQYGIGYFGFAYYQGNKSAVKALGIDNGSGCVKPSLETAKAGEYKPLSRPLFTYPRKSALAEEHIAEFARYYVEQSANSSLIADEIGYVPKTEEAMQEELDALNEVIDEAQ</sequence>
<dbReference type="PROSITE" id="PS51318">
    <property type="entry name" value="TAT"/>
    <property type="match status" value="1"/>
</dbReference>
<protein>
    <submittedName>
        <fullName evidence="5">Phosphate ABC transporter substrate-binding protein PstS family protein</fullName>
    </submittedName>
</protein>
<feature type="region of interest" description="Disordered" evidence="3">
    <location>
        <begin position="27"/>
        <end position="56"/>
    </location>
</feature>
<proteinExistence type="predicted"/>
<gene>
    <name evidence="5" type="ORF">EGH21_15675</name>
</gene>
<comment type="caution">
    <text evidence="5">The sequence shown here is derived from an EMBL/GenBank/DDBJ whole genome shotgun (WGS) entry which is preliminary data.</text>
</comment>
<evidence type="ECO:0000259" key="4">
    <source>
        <dbReference type="Pfam" id="PF12849"/>
    </source>
</evidence>
<dbReference type="EMBL" id="RKLR01000007">
    <property type="protein sequence ID" value="MBX0324469.1"/>
    <property type="molecule type" value="Genomic_DNA"/>
</dbReference>
<dbReference type="Pfam" id="PF12849">
    <property type="entry name" value="PBP_like_2"/>
    <property type="match status" value="1"/>
</dbReference>
<dbReference type="Gene3D" id="3.40.190.10">
    <property type="entry name" value="Periplasmic binding protein-like II"/>
    <property type="match status" value="2"/>
</dbReference>
<organism evidence="5 6">
    <name type="scientific">Haloarcula rubra</name>
    <dbReference type="NCBI Taxonomy" id="2487747"/>
    <lineage>
        <taxon>Archaea</taxon>
        <taxon>Methanobacteriati</taxon>
        <taxon>Methanobacteriota</taxon>
        <taxon>Stenosarchaea group</taxon>
        <taxon>Halobacteria</taxon>
        <taxon>Halobacteriales</taxon>
        <taxon>Haloarculaceae</taxon>
        <taxon>Haloarcula</taxon>
    </lineage>
</organism>
<accession>A0AAW4PTL4</accession>
<dbReference type="InterPro" id="IPR024370">
    <property type="entry name" value="PBP_domain"/>
</dbReference>
<dbReference type="PROSITE" id="PS51257">
    <property type="entry name" value="PROKAR_LIPOPROTEIN"/>
    <property type="match status" value="1"/>
</dbReference>
<evidence type="ECO:0000313" key="6">
    <source>
        <dbReference type="Proteomes" id="UP001430377"/>
    </source>
</evidence>
<keyword evidence="2" id="KW-0732">Signal</keyword>
<dbReference type="GO" id="GO:0042301">
    <property type="term" value="F:phosphate ion binding"/>
    <property type="evidence" value="ECO:0007669"/>
    <property type="project" value="InterPro"/>
</dbReference>
<dbReference type="NCBIfam" id="TIGR02136">
    <property type="entry name" value="ptsS_2"/>
    <property type="match status" value="1"/>
</dbReference>
<evidence type="ECO:0000256" key="3">
    <source>
        <dbReference type="SAM" id="MobiDB-lite"/>
    </source>
</evidence>
<feature type="domain" description="PBP" evidence="4">
    <location>
        <begin position="49"/>
        <end position="300"/>
    </location>
</feature>
<dbReference type="PANTHER" id="PTHR30570:SF1">
    <property type="entry name" value="PHOSPHATE-BINDING PROTEIN PSTS"/>
    <property type="match status" value="1"/>
</dbReference>
<evidence type="ECO:0000256" key="1">
    <source>
        <dbReference type="ARBA" id="ARBA00022448"/>
    </source>
</evidence>
<name>A0AAW4PTL4_9EURY</name>
<evidence type="ECO:0000256" key="2">
    <source>
        <dbReference type="ARBA" id="ARBA00022729"/>
    </source>
</evidence>
<dbReference type="InterPro" id="IPR006311">
    <property type="entry name" value="TAT_signal"/>
</dbReference>
<dbReference type="CDD" id="cd13654">
    <property type="entry name" value="PBP2_phosphate_like_2"/>
    <property type="match status" value="1"/>
</dbReference>
<evidence type="ECO:0000313" key="5">
    <source>
        <dbReference type="EMBL" id="MBX0324469.1"/>
    </source>
</evidence>
<reference evidence="5 6" key="1">
    <citation type="submission" date="2021-06" db="EMBL/GenBank/DDBJ databases">
        <title>Halomicroarcula sp. a new haloarchaeum isolated from saline soil.</title>
        <authorList>
            <person name="Duran-Viseras A."/>
            <person name="Sanchez-Porro C."/>
            <person name="Ventosa A."/>
        </authorList>
    </citation>
    <scope>NUCLEOTIDE SEQUENCE [LARGE SCALE GENOMIC DNA]</scope>
    <source>
        <strain evidence="5 6">F13</strain>
    </source>
</reference>
<keyword evidence="1" id="KW-0813">Transport</keyword>
<dbReference type="InterPro" id="IPR050811">
    <property type="entry name" value="Phosphate_ABC_transporter"/>
</dbReference>
<dbReference type="RefSeq" id="WP_220619429.1">
    <property type="nucleotide sequence ID" value="NZ_RKLR01000007.1"/>
</dbReference>
<dbReference type="AlphaFoldDB" id="A0AAW4PTL4"/>
<dbReference type="PANTHER" id="PTHR30570">
    <property type="entry name" value="PERIPLASMIC PHOSPHATE BINDING COMPONENT OF PHOSPHATE ABC TRANSPORTER"/>
    <property type="match status" value="1"/>
</dbReference>
<feature type="compositionally biased region" description="Gly residues" evidence="3">
    <location>
        <begin position="34"/>
        <end position="46"/>
    </location>
</feature>